<keyword evidence="15" id="KW-1185">Reference proteome</keyword>
<dbReference type="InterPro" id="IPR036691">
    <property type="entry name" value="Endo/exonu/phosph_ase_sf"/>
</dbReference>
<evidence type="ECO:0000256" key="8">
    <source>
        <dbReference type="ARBA" id="ARBA00023204"/>
    </source>
</evidence>
<dbReference type="GO" id="GO:0046872">
    <property type="term" value="F:metal ion binding"/>
    <property type="evidence" value="ECO:0007669"/>
    <property type="project" value="UniProtKB-KW"/>
</dbReference>
<feature type="binding site" evidence="9">
    <location>
        <position position="141"/>
    </location>
    <ligand>
        <name>Mg(2+)</name>
        <dbReference type="ChEBI" id="CHEBI:18420"/>
        <label>1</label>
    </ligand>
</feature>
<evidence type="ECO:0000256" key="4">
    <source>
        <dbReference type="ARBA" id="ARBA00022723"/>
    </source>
</evidence>
<reference evidence="14" key="1">
    <citation type="submission" date="2025-08" db="UniProtKB">
        <authorList>
            <consortium name="Ensembl"/>
        </authorList>
    </citation>
    <scope>IDENTIFICATION</scope>
</reference>
<dbReference type="GeneTree" id="ENSGT01010000228663"/>
<evidence type="ECO:0000313" key="14">
    <source>
        <dbReference type="Ensembl" id="ENSLLEP00000029804.1"/>
    </source>
</evidence>
<feature type="transmembrane region" description="Helical" evidence="12">
    <location>
        <begin position="69"/>
        <end position="90"/>
    </location>
</feature>
<keyword evidence="6" id="KW-0378">Hydrolase</keyword>
<dbReference type="InterPro" id="IPR005135">
    <property type="entry name" value="Endo/exonuclease/phosphatase"/>
</dbReference>
<keyword evidence="7 9" id="KW-0460">Magnesium</keyword>
<feature type="site" description="Transition state stabilizer" evidence="10">
    <location>
        <position position="245"/>
    </location>
</feature>
<dbReference type="SUPFAM" id="SSF56219">
    <property type="entry name" value="DNase I-like"/>
    <property type="match status" value="1"/>
</dbReference>
<evidence type="ECO:0000259" key="13">
    <source>
        <dbReference type="Pfam" id="PF03372"/>
    </source>
</evidence>
<dbReference type="GO" id="GO:0008311">
    <property type="term" value="F:double-stranded DNA 3'-5' DNA exonuclease activity"/>
    <property type="evidence" value="ECO:0007669"/>
    <property type="project" value="UniProtKB-EC"/>
</dbReference>
<comment type="similarity">
    <text evidence="2">Belongs to the DNA repair enzymes AP/ExoA family.</text>
</comment>
<evidence type="ECO:0000256" key="10">
    <source>
        <dbReference type="PIRSR" id="PIRSR604808-3"/>
    </source>
</evidence>
<dbReference type="GO" id="GO:0006284">
    <property type="term" value="P:base-excision repair"/>
    <property type="evidence" value="ECO:0007669"/>
    <property type="project" value="TreeGrafter"/>
</dbReference>
<dbReference type="Gene3D" id="3.60.10.10">
    <property type="entry name" value="Endonuclease/exonuclease/phosphatase"/>
    <property type="match status" value="1"/>
</dbReference>
<dbReference type="Proteomes" id="UP000694569">
    <property type="component" value="Unplaced"/>
</dbReference>
<reference evidence="14" key="2">
    <citation type="submission" date="2025-09" db="UniProtKB">
        <authorList>
            <consortium name="Ensembl"/>
        </authorList>
    </citation>
    <scope>IDENTIFICATION</scope>
</reference>
<dbReference type="EC" id="3.1.11.2" evidence="3"/>
<dbReference type="GO" id="GO:0005634">
    <property type="term" value="C:nucleus"/>
    <property type="evidence" value="ECO:0007669"/>
    <property type="project" value="TreeGrafter"/>
</dbReference>
<keyword evidence="4 9" id="KW-0479">Metal-binding</keyword>
<keyword evidence="8" id="KW-0234">DNA repair</keyword>
<evidence type="ECO:0000256" key="12">
    <source>
        <dbReference type="SAM" id="Phobius"/>
    </source>
</evidence>
<feature type="binding site" evidence="9">
    <location>
        <position position="245"/>
    </location>
    <ligand>
        <name>Mg(2+)</name>
        <dbReference type="ChEBI" id="CHEBI:18420"/>
        <label>1</label>
    </ligand>
</feature>
<evidence type="ECO:0000256" key="9">
    <source>
        <dbReference type="PIRSR" id="PIRSR604808-2"/>
    </source>
</evidence>
<dbReference type="Pfam" id="PF03372">
    <property type="entry name" value="Exo_endo_phos"/>
    <property type="match status" value="1"/>
</dbReference>
<comment type="catalytic activity">
    <reaction evidence="1">
        <text>Exonucleolytic cleavage in the 3'- to 5'-direction to yield nucleoside 5'-phosphates.</text>
        <dbReference type="EC" id="3.1.11.2"/>
    </reaction>
</comment>
<proteinExistence type="inferred from homology"/>
<feature type="binding site" evidence="9">
    <location>
        <position position="243"/>
    </location>
    <ligand>
        <name>Mg(2+)</name>
        <dbReference type="ChEBI" id="CHEBI:18420"/>
        <label>1</label>
    </ligand>
</feature>
<dbReference type="GO" id="GO:0003906">
    <property type="term" value="F:DNA-(apurinic or apyrimidinic site) endonuclease activity"/>
    <property type="evidence" value="ECO:0007669"/>
    <property type="project" value="TreeGrafter"/>
</dbReference>
<dbReference type="GO" id="GO:0008081">
    <property type="term" value="F:phosphoric diester hydrolase activity"/>
    <property type="evidence" value="ECO:0007669"/>
    <property type="project" value="TreeGrafter"/>
</dbReference>
<dbReference type="AlphaFoldDB" id="A0A8C5PZ66"/>
<keyword evidence="12" id="KW-1133">Transmembrane helix</keyword>
<evidence type="ECO:0000256" key="6">
    <source>
        <dbReference type="ARBA" id="ARBA00022801"/>
    </source>
</evidence>
<feature type="compositionally biased region" description="Basic and acidic residues" evidence="11">
    <location>
        <begin position="34"/>
        <end position="46"/>
    </location>
</feature>
<organism evidence="14 15">
    <name type="scientific">Leptobrachium leishanense</name>
    <name type="common">Leishan spiny toad</name>
    <dbReference type="NCBI Taxonomy" id="445787"/>
    <lineage>
        <taxon>Eukaryota</taxon>
        <taxon>Metazoa</taxon>
        <taxon>Chordata</taxon>
        <taxon>Craniata</taxon>
        <taxon>Vertebrata</taxon>
        <taxon>Euteleostomi</taxon>
        <taxon>Amphibia</taxon>
        <taxon>Batrachia</taxon>
        <taxon>Anura</taxon>
        <taxon>Pelobatoidea</taxon>
        <taxon>Megophryidae</taxon>
        <taxon>Leptobrachium</taxon>
    </lineage>
</organism>
<feature type="binding site" evidence="9">
    <location>
        <position position="112"/>
    </location>
    <ligand>
        <name>Mg(2+)</name>
        <dbReference type="ChEBI" id="CHEBI:18420"/>
        <label>1</label>
    </ligand>
</feature>
<feature type="compositionally biased region" description="Low complexity" evidence="11">
    <location>
        <begin position="22"/>
        <end position="32"/>
    </location>
</feature>
<evidence type="ECO:0000313" key="15">
    <source>
        <dbReference type="Proteomes" id="UP000694569"/>
    </source>
</evidence>
<protein>
    <recommendedName>
        <fullName evidence="3">exodeoxyribonuclease III</fullName>
        <ecNumber evidence="3">3.1.11.2</ecNumber>
    </recommendedName>
</protein>
<evidence type="ECO:0000256" key="1">
    <source>
        <dbReference type="ARBA" id="ARBA00000493"/>
    </source>
</evidence>
<evidence type="ECO:0000256" key="11">
    <source>
        <dbReference type="SAM" id="MobiDB-lite"/>
    </source>
</evidence>
<evidence type="ECO:0000256" key="5">
    <source>
        <dbReference type="ARBA" id="ARBA00022763"/>
    </source>
</evidence>
<keyword evidence="9" id="KW-0464">Manganese</keyword>
<dbReference type="PANTHER" id="PTHR22748:SF4">
    <property type="entry name" value="DNA-(APURINIC OR APYRIMIDINIC SITE) ENDONUCLEASE 2"/>
    <property type="match status" value="1"/>
</dbReference>
<evidence type="ECO:0000256" key="3">
    <source>
        <dbReference type="ARBA" id="ARBA00012115"/>
    </source>
</evidence>
<comment type="cofactor">
    <cofactor evidence="9">
        <name>Mg(2+)</name>
        <dbReference type="ChEBI" id="CHEBI:18420"/>
    </cofactor>
    <cofactor evidence="9">
        <name>Mn(2+)</name>
        <dbReference type="ChEBI" id="CHEBI:29035"/>
    </cofactor>
    <text evidence="9">Probably binds two magnesium or manganese ions per subunit.</text>
</comment>
<dbReference type="PANTHER" id="PTHR22748">
    <property type="entry name" value="AP ENDONUCLEASE"/>
    <property type="match status" value="1"/>
</dbReference>
<evidence type="ECO:0000256" key="2">
    <source>
        <dbReference type="ARBA" id="ARBA00007092"/>
    </source>
</evidence>
<name>A0A8C5PZ66_9ANUR</name>
<dbReference type="InterPro" id="IPR004808">
    <property type="entry name" value="AP_endonuc_1"/>
</dbReference>
<sequence length="308" mass="34666">MHLLTRSRSLPAPSAWISSLDSPGGSAASQGSGHKGDGATGDKADAGVKYNPRSPCAPPPRNANGFSHFYSFFCFLFFTTFQTAHVYVVLLRGREIHRFCSPQKLMTLVSYNVKGLNVPFKRHSLYAEFRRLGTEVVCLQETHFKWLTHPMLNLHTYPIRFHATDPSKAKGASILVQCDVAFQLHRKLSDPRGRYLILVCSINHTLSTQVNVYSPNTNPLSFLSGVLRRTQQLHTGCLLVCGDFNFSIDPIRDVQSDKIPPPTKQQIRQGRTFTELLPSFQPYDLWRTNIALLDVPIGDLMTPYYQIL</sequence>
<feature type="region of interest" description="Disordered" evidence="11">
    <location>
        <begin position="21"/>
        <end position="54"/>
    </location>
</feature>
<dbReference type="OrthoDB" id="9836372at2759"/>
<keyword evidence="12" id="KW-0812">Transmembrane</keyword>
<keyword evidence="12" id="KW-0472">Membrane</keyword>
<dbReference type="Ensembl" id="ENSLLET00000030956.1">
    <property type="protein sequence ID" value="ENSLLEP00000029804.1"/>
    <property type="gene ID" value="ENSLLEG00000018909.1"/>
</dbReference>
<evidence type="ECO:0000256" key="7">
    <source>
        <dbReference type="ARBA" id="ARBA00022842"/>
    </source>
</evidence>
<accession>A0A8C5PZ66</accession>
<feature type="domain" description="Endonuclease/exonuclease/phosphatase" evidence="13">
    <location>
        <begin position="109"/>
        <end position="247"/>
    </location>
</feature>
<keyword evidence="5" id="KW-0227">DNA damage</keyword>